<dbReference type="EMBL" id="NMVO01000002">
    <property type="protein sequence ID" value="OYO16749.1"/>
    <property type="molecule type" value="Genomic_DNA"/>
</dbReference>
<keyword evidence="2" id="KW-1185">Reference proteome</keyword>
<organism evidence="1 2">
    <name type="scientific">Enemella evansiae</name>
    <dbReference type="NCBI Taxonomy" id="2016499"/>
    <lineage>
        <taxon>Bacteria</taxon>
        <taxon>Bacillati</taxon>
        <taxon>Actinomycetota</taxon>
        <taxon>Actinomycetes</taxon>
        <taxon>Propionibacteriales</taxon>
        <taxon>Propionibacteriaceae</taxon>
        <taxon>Enemella</taxon>
    </lineage>
</organism>
<name>A0A255GLQ2_9ACTN</name>
<accession>A0A255GLQ2</accession>
<gene>
    <name evidence="1" type="ORF">CGZ94_03710</name>
</gene>
<dbReference type="Proteomes" id="UP000215896">
    <property type="component" value="Unassembled WGS sequence"/>
</dbReference>
<sequence>MVVLVVGIPLAIAITIAVRRQIRINKLRGHGWAFESAPGPEPAYRLNCPPFGLGERRRVKDLITGQTAGGTPFKVFRYDSDGFDNQVLVLPLPRSVPETRFTANGWQGQDPAFIDAIRPAVEAATAGYRAAPLHLSLDGAALVLCGVPVDPDELKTAVEQASAIQRALVAAIPVNAPQPLVPNELSVHGRPHWTYREQDDSWLDVVRTNGARGEAERVLFGEHHGMRWVALTHHWTTTTTTTSTDSEGRTQTQTQTHHHREDLFEVWVPSGFGNLSLNRFELFARPITFESAAFNRRFKVRGDDPRFCHDVIHPRMMEFLMARGAPAFDIDGGVYRTDFAYSHEAIDHHLEFLRQFLSWVPSFVWENIGHPDPPDFGPKPLPR</sequence>
<reference evidence="1 2" key="1">
    <citation type="submission" date="2017-07" db="EMBL/GenBank/DDBJ databases">
        <title>Draft whole genome sequences of clinical Proprionibacteriaceae strains.</title>
        <authorList>
            <person name="Bernier A.-M."/>
            <person name="Bernard K."/>
            <person name="Domingo M.-C."/>
        </authorList>
    </citation>
    <scope>NUCLEOTIDE SEQUENCE [LARGE SCALE GENOMIC DNA]</scope>
    <source>
        <strain evidence="1 2">NML 030167</strain>
    </source>
</reference>
<comment type="caution">
    <text evidence="1">The sequence shown here is derived from an EMBL/GenBank/DDBJ whole genome shotgun (WGS) entry which is preliminary data.</text>
</comment>
<proteinExistence type="predicted"/>
<evidence type="ECO:0000313" key="2">
    <source>
        <dbReference type="Proteomes" id="UP000215896"/>
    </source>
</evidence>
<dbReference type="AlphaFoldDB" id="A0A255GLQ2"/>
<evidence type="ECO:0000313" key="1">
    <source>
        <dbReference type="EMBL" id="OYO16749.1"/>
    </source>
</evidence>
<protein>
    <submittedName>
        <fullName evidence="1">Uncharacterized protein</fullName>
    </submittedName>
</protein>